<gene>
    <name evidence="1" type="ORF">METZ01_LOCUS289219</name>
</gene>
<accession>A0A382LKR1</accession>
<dbReference type="SUPFAM" id="SSF52540">
    <property type="entry name" value="P-loop containing nucleoside triphosphate hydrolases"/>
    <property type="match status" value="1"/>
</dbReference>
<dbReference type="EMBL" id="UINC01087198">
    <property type="protein sequence ID" value="SVC36365.1"/>
    <property type="molecule type" value="Genomic_DNA"/>
</dbReference>
<dbReference type="InterPro" id="IPR027417">
    <property type="entry name" value="P-loop_NTPase"/>
</dbReference>
<evidence type="ECO:0000313" key="1">
    <source>
        <dbReference type="EMBL" id="SVC36365.1"/>
    </source>
</evidence>
<reference evidence="1" key="1">
    <citation type="submission" date="2018-05" db="EMBL/GenBank/DDBJ databases">
        <authorList>
            <person name="Lanie J.A."/>
            <person name="Ng W.-L."/>
            <person name="Kazmierczak K.M."/>
            <person name="Andrzejewski T.M."/>
            <person name="Davidsen T.M."/>
            <person name="Wayne K.J."/>
            <person name="Tettelin H."/>
            <person name="Glass J.I."/>
            <person name="Rusch D."/>
            <person name="Podicherti R."/>
            <person name="Tsui H.-C.T."/>
            <person name="Winkler M.E."/>
        </authorList>
    </citation>
    <scope>NUCLEOTIDE SEQUENCE</scope>
</reference>
<organism evidence="1">
    <name type="scientific">marine metagenome</name>
    <dbReference type="NCBI Taxonomy" id="408172"/>
    <lineage>
        <taxon>unclassified sequences</taxon>
        <taxon>metagenomes</taxon>
        <taxon>ecological metagenomes</taxon>
    </lineage>
</organism>
<proteinExistence type="predicted"/>
<sequence>MLLLSLIDWIFDFMSLAKEDQKLIVEEERLYYETIESLVEQLPGARSKKIFSNLAARELTSQIVNEWNFEERQPLISDEAVAHKVSDIRKESDSILEELIEEPYFGRVVTSEEEGGEVSFKIGKKSNVEAGIVDWRNGPISSLFFNYKQGEEFFETINERERCGQIKIRRTYKADKGVLVQIGTPDGVFRRIENGWVKLESEEEIATHRSRGLQSNEKRLPNILSLITSEQFEMITTDPKRPVIIQGTAGSGKTTVALHRLGWLLHKGNSHARAENTRVIVMNKSLQVYVSSTLPSMGIKGVNAV</sequence>
<name>A0A382LKR1_9ZZZZ</name>
<feature type="non-terminal residue" evidence="1">
    <location>
        <position position="305"/>
    </location>
</feature>
<dbReference type="Gene3D" id="3.40.50.300">
    <property type="entry name" value="P-loop containing nucleotide triphosphate hydrolases"/>
    <property type="match status" value="1"/>
</dbReference>
<dbReference type="AlphaFoldDB" id="A0A382LKR1"/>
<protein>
    <submittedName>
        <fullName evidence="1">Uncharacterized protein</fullName>
    </submittedName>
</protein>